<dbReference type="InterPro" id="IPR000210">
    <property type="entry name" value="BTB/POZ_dom"/>
</dbReference>
<dbReference type="Gene3D" id="3.30.710.10">
    <property type="entry name" value="Potassium Channel Kv1.1, Chain A"/>
    <property type="match status" value="1"/>
</dbReference>
<feature type="domain" description="BTB" evidence="2">
    <location>
        <begin position="21"/>
        <end position="87"/>
    </location>
</feature>
<proteinExistence type="predicted"/>
<reference evidence="3 4" key="1">
    <citation type="submission" date="2019-04" db="EMBL/GenBank/DDBJ databases">
        <title>Friends and foes A comparative genomics study of 23 Aspergillus species from section Flavi.</title>
        <authorList>
            <consortium name="DOE Joint Genome Institute"/>
            <person name="Kjaerbolling I."/>
            <person name="Vesth T."/>
            <person name="Frisvad J.C."/>
            <person name="Nybo J.L."/>
            <person name="Theobald S."/>
            <person name="Kildgaard S."/>
            <person name="Isbrandt T."/>
            <person name="Kuo A."/>
            <person name="Sato A."/>
            <person name="Lyhne E.K."/>
            <person name="Kogle M.E."/>
            <person name="Wiebenga A."/>
            <person name="Kun R.S."/>
            <person name="Lubbers R.J."/>
            <person name="Makela M.R."/>
            <person name="Barry K."/>
            <person name="Chovatia M."/>
            <person name="Clum A."/>
            <person name="Daum C."/>
            <person name="Haridas S."/>
            <person name="He G."/>
            <person name="LaButti K."/>
            <person name="Lipzen A."/>
            <person name="Mondo S."/>
            <person name="Riley R."/>
            <person name="Salamov A."/>
            <person name="Simmons B.A."/>
            <person name="Magnuson J.K."/>
            <person name="Henrissat B."/>
            <person name="Mortensen U.H."/>
            <person name="Larsen T.O."/>
            <person name="Devries R.P."/>
            <person name="Grigoriev I.V."/>
            <person name="Machida M."/>
            <person name="Baker S.E."/>
            <person name="Andersen M.R."/>
        </authorList>
    </citation>
    <scope>NUCLEOTIDE SEQUENCE [LARGE SCALE GENOMIC DNA]</scope>
    <source>
        <strain evidence="3 4">CBS 117626</strain>
    </source>
</reference>
<dbReference type="PANTHER" id="PTHR47843">
    <property type="entry name" value="BTB DOMAIN-CONTAINING PROTEIN-RELATED"/>
    <property type="match status" value="1"/>
</dbReference>
<name>A0A5N6UAD1_ASPTM</name>
<evidence type="ECO:0000259" key="2">
    <source>
        <dbReference type="PROSITE" id="PS50097"/>
    </source>
</evidence>
<organism evidence="3 4">
    <name type="scientific">Aspergillus tamarii</name>
    <dbReference type="NCBI Taxonomy" id="41984"/>
    <lineage>
        <taxon>Eukaryota</taxon>
        <taxon>Fungi</taxon>
        <taxon>Dikarya</taxon>
        <taxon>Ascomycota</taxon>
        <taxon>Pezizomycotina</taxon>
        <taxon>Eurotiomycetes</taxon>
        <taxon>Eurotiomycetidae</taxon>
        <taxon>Eurotiales</taxon>
        <taxon>Aspergillaceae</taxon>
        <taxon>Aspergillus</taxon>
        <taxon>Aspergillus subgen. Circumdati</taxon>
    </lineage>
</organism>
<evidence type="ECO:0000313" key="3">
    <source>
        <dbReference type="EMBL" id="KAE8155558.1"/>
    </source>
</evidence>
<protein>
    <recommendedName>
        <fullName evidence="2">BTB domain-containing protein</fullName>
    </recommendedName>
</protein>
<accession>A0A5N6UAD1</accession>
<dbReference type="CDD" id="cd18186">
    <property type="entry name" value="BTB_POZ_ZBTB_KLHL-like"/>
    <property type="match status" value="1"/>
</dbReference>
<dbReference type="AlphaFoldDB" id="A0A5N6UAD1"/>
<evidence type="ECO:0000313" key="4">
    <source>
        <dbReference type="Proteomes" id="UP000326950"/>
    </source>
</evidence>
<feature type="compositionally biased region" description="Polar residues" evidence="1">
    <location>
        <begin position="215"/>
        <end position="227"/>
    </location>
</feature>
<sequence length="227" mass="25736">MASKPVRVRKEDGDKLQGRVIDIVVGDEEKIFSVHEVLIRASSFFDKTLAGGWKESVQRTIKLPDDEPKILALYIHWLYYGTLPVFCDEPGLPGNSEYLDLVKAYVLGDKLLDTLFQDTAIDAIIEKSHSNAQDGKRWYPVGEVIEYAYSNTTESAPVRELLVDMYVNHGYSSWLHDWADSASIPQPFLLRLASKLLDRRGDSGKPIEAYRYHSHGNNHNNSLAKKK</sequence>
<dbReference type="Proteomes" id="UP000326950">
    <property type="component" value="Unassembled WGS sequence"/>
</dbReference>
<dbReference type="Pfam" id="PF00651">
    <property type="entry name" value="BTB"/>
    <property type="match status" value="1"/>
</dbReference>
<keyword evidence="4" id="KW-1185">Reference proteome</keyword>
<dbReference type="InterPro" id="IPR011333">
    <property type="entry name" value="SKP1/BTB/POZ_sf"/>
</dbReference>
<gene>
    <name evidence="3" type="ORF">BDV40DRAFT_283475</name>
</gene>
<feature type="region of interest" description="Disordered" evidence="1">
    <location>
        <begin position="208"/>
        <end position="227"/>
    </location>
</feature>
<dbReference type="SUPFAM" id="SSF54695">
    <property type="entry name" value="POZ domain"/>
    <property type="match status" value="1"/>
</dbReference>
<dbReference type="EMBL" id="ML738833">
    <property type="protein sequence ID" value="KAE8155558.1"/>
    <property type="molecule type" value="Genomic_DNA"/>
</dbReference>
<evidence type="ECO:0000256" key="1">
    <source>
        <dbReference type="SAM" id="MobiDB-lite"/>
    </source>
</evidence>
<dbReference type="PANTHER" id="PTHR47843:SF2">
    <property type="entry name" value="BTB DOMAIN-CONTAINING PROTEIN"/>
    <property type="match status" value="1"/>
</dbReference>
<dbReference type="PROSITE" id="PS50097">
    <property type="entry name" value="BTB"/>
    <property type="match status" value="1"/>
</dbReference>
<dbReference type="OrthoDB" id="1022638at2759"/>